<evidence type="ECO:0000313" key="11">
    <source>
        <dbReference type="EMBL" id="CAF26341.1"/>
    </source>
</evidence>
<evidence type="ECO:0000256" key="7">
    <source>
        <dbReference type="ARBA" id="ARBA00025067"/>
    </source>
</evidence>
<dbReference type="FunFam" id="3.40.430.10:FF:000001">
    <property type="entry name" value="Dihydrofolate reductase"/>
    <property type="match status" value="1"/>
</dbReference>
<dbReference type="Pfam" id="PF00186">
    <property type="entry name" value="DHFR_1"/>
    <property type="match status" value="1"/>
</dbReference>
<dbReference type="SUPFAM" id="SSF53597">
    <property type="entry name" value="Dihydrofolate reductase-like"/>
    <property type="match status" value="1"/>
</dbReference>
<evidence type="ECO:0000256" key="4">
    <source>
        <dbReference type="ARBA" id="ARBA00022563"/>
    </source>
</evidence>
<reference evidence="11 12" key="1">
    <citation type="journal article" date="2004" name="Proc. Natl. Acad. Sci. U.S.A.">
        <title>The louse-borne human pathogen Bartonella quintana is a genomic derivative of the zoonotic agent Bartonella henselae.</title>
        <authorList>
            <person name="Alsmark U.C.M."/>
            <person name="Frank A.C."/>
            <person name="Karlberg E.O."/>
            <person name="Legault B.-A."/>
            <person name="Ardell D.H."/>
            <person name="Canbaeck B."/>
            <person name="Eriksson A.-S."/>
            <person name="Naeslund A.K."/>
            <person name="Handley S.A."/>
            <person name="Huvet M."/>
            <person name="La Scola B."/>
            <person name="Holmberg M."/>
            <person name="Andersson S.G.E."/>
        </authorList>
    </citation>
    <scope>NUCLEOTIDE SEQUENCE [LARGE SCALE GENOMIC DNA]</scope>
    <source>
        <strain evidence="11 12">Toulouse</strain>
    </source>
</reference>
<evidence type="ECO:0000256" key="1">
    <source>
        <dbReference type="ARBA" id="ARBA00004903"/>
    </source>
</evidence>
<dbReference type="AlphaFoldDB" id="A0A0H3LUI5"/>
<gene>
    <name evidence="11" type="primary">folA</name>
    <name evidence="11" type="ordered locus">BQ08620</name>
</gene>
<dbReference type="GO" id="GO:0046452">
    <property type="term" value="P:dihydrofolate metabolic process"/>
    <property type="evidence" value="ECO:0007669"/>
    <property type="project" value="TreeGrafter"/>
</dbReference>
<dbReference type="EC" id="1.5.1.3" evidence="3 8"/>
<name>A0A0H3LUI5_BARQU</name>
<keyword evidence="4 8" id="KW-0554">One-carbon metabolism</keyword>
<evidence type="ECO:0000256" key="5">
    <source>
        <dbReference type="ARBA" id="ARBA00022857"/>
    </source>
</evidence>
<accession>A0A0H3LUI5</accession>
<dbReference type="GO" id="GO:0046655">
    <property type="term" value="P:folic acid metabolic process"/>
    <property type="evidence" value="ECO:0007669"/>
    <property type="project" value="TreeGrafter"/>
</dbReference>
<evidence type="ECO:0000256" key="8">
    <source>
        <dbReference type="PIRNR" id="PIRNR000194"/>
    </source>
</evidence>
<comment type="pathway">
    <text evidence="1 8">Cofactor biosynthesis; tetrahydrofolate biosynthesis; 5,6,7,8-tetrahydrofolate from 7,8-dihydrofolate: step 1/1.</text>
</comment>
<protein>
    <recommendedName>
        <fullName evidence="3 8">Dihydrofolate reductase</fullName>
        <ecNumber evidence="3 8">1.5.1.3</ecNumber>
    </recommendedName>
</protein>
<dbReference type="PROSITE" id="PS00075">
    <property type="entry name" value="DHFR_1"/>
    <property type="match status" value="1"/>
</dbReference>
<organism evidence="11 12">
    <name type="scientific">Bartonella quintana (strain Toulouse)</name>
    <name type="common">Rochalimaea quintana</name>
    <dbReference type="NCBI Taxonomy" id="283165"/>
    <lineage>
        <taxon>Bacteria</taxon>
        <taxon>Pseudomonadati</taxon>
        <taxon>Pseudomonadota</taxon>
        <taxon>Alphaproteobacteria</taxon>
        <taxon>Hyphomicrobiales</taxon>
        <taxon>Bartonellaceae</taxon>
        <taxon>Bartonella</taxon>
    </lineage>
</organism>
<comment type="catalytic activity">
    <reaction evidence="8">
        <text>(6S)-5,6,7,8-tetrahydrofolate + NADP(+) = 7,8-dihydrofolate + NADPH + H(+)</text>
        <dbReference type="Rhea" id="RHEA:15009"/>
        <dbReference type="ChEBI" id="CHEBI:15378"/>
        <dbReference type="ChEBI" id="CHEBI:57451"/>
        <dbReference type="ChEBI" id="CHEBI:57453"/>
        <dbReference type="ChEBI" id="CHEBI:57783"/>
        <dbReference type="ChEBI" id="CHEBI:58349"/>
        <dbReference type="EC" id="1.5.1.3"/>
    </reaction>
</comment>
<dbReference type="PANTHER" id="PTHR48069">
    <property type="entry name" value="DIHYDROFOLATE REDUCTASE"/>
    <property type="match status" value="1"/>
</dbReference>
<dbReference type="eggNOG" id="COG0262">
    <property type="taxonomic scope" value="Bacteria"/>
</dbReference>
<evidence type="ECO:0000313" key="12">
    <source>
        <dbReference type="Proteomes" id="UP000000597"/>
    </source>
</evidence>
<dbReference type="GO" id="GO:0004146">
    <property type="term" value="F:dihydrofolate reductase activity"/>
    <property type="evidence" value="ECO:0007669"/>
    <property type="project" value="UniProtKB-EC"/>
</dbReference>
<dbReference type="GO" id="GO:0046654">
    <property type="term" value="P:tetrahydrofolate biosynthetic process"/>
    <property type="evidence" value="ECO:0007669"/>
    <property type="project" value="UniProtKB-UniPathway"/>
</dbReference>
<dbReference type="Proteomes" id="UP000000597">
    <property type="component" value="Chromosome"/>
</dbReference>
<evidence type="ECO:0000256" key="2">
    <source>
        <dbReference type="ARBA" id="ARBA00009539"/>
    </source>
</evidence>
<dbReference type="PIRSF" id="PIRSF000194">
    <property type="entry name" value="DHFR"/>
    <property type="match status" value="1"/>
</dbReference>
<sequence>MTFPVCLIAAVAENGVIGREGAMPWHLSTDLRRFKALTFGKPIIMGRKTWDSLGRALPGRTNIVITRNYAFMAEGAVIAHSLSEACFIAKRVASQNGADAVFIIGGGEIFQQGFNIADRIFLTEVLASIEGDSFFPVFDREMWTIVQTQYIPEGDKDSHRTRFVVYERNNNHL</sequence>
<evidence type="ECO:0000259" key="10">
    <source>
        <dbReference type="PROSITE" id="PS51330"/>
    </source>
</evidence>
<dbReference type="PROSITE" id="PS51330">
    <property type="entry name" value="DHFR_2"/>
    <property type="match status" value="1"/>
</dbReference>
<dbReference type="UniPathway" id="UPA00077">
    <property type="reaction ID" value="UER00158"/>
</dbReference>
<dbReference type="GO" id="GO:0070401">
    <property type="term" value="F:NADP+ binding"/>
    <property type="evidence" value="ECO:0007669"/>
    <property type="project" value="UniProtKB-ARBA"/>
</dbReference>
<dbReference type="InterPro" id="IPR024072">
    <property type="entry name" value="DHFR-like_dom_sf"/>
</dbReference>
<comment type="similarity">
    <text evidence="2 8 9">Belongs to the dihydrofolate reductase family.</text>
</comment>
<dbReference type="InterPro" id="IPR012259">
    <property type="entry name" value="DHFR"/>
</dbReference>
<keyword evidence="5 8" id="KW-0521">NADP</keyword>
<dbReference type="EMBL" id="BX897700">
    <property type="protein sequence ID" value="CAF26341.1"/>
    <property type="molecule type" value="Genomic_DNA"/>
</dbReference>
<dbReference type="InterPro" id="IPR017925">
    <property type="entry name" value="DHFR_CS"/>
</dbReference>
<keyword evidence="6 8" id="KW-0560">Oxidoreductase</keyword>
<evidence type="ECO:0000256" key="6">
    <source>
        <dbReference type="ARBA" id="ARBA00023002"/>
    </source>
</evidence>
<feature type="domain" description="DHFR" evidence="10">
    <location>
        <begin position="4"/>
        <end position="168"/>
    </location>
</feature>
<proteinExistence type="inferred from homology"/>
<comment type="function">
    <text evidence="7 8">Key enzyme in folate metabolism. Catalyzes an essential reaction for de novo glycine and purine synthesis, and for DNA precursor synthesis.</text>
</comment>
<evidence type="ECO:0000256" key="9">
    <source>
        <dbReference type="RuleBase" id="RU004474"/>
    </source>
</evidence>
<dbReference type="InterPro" id="IPR001796">
    <property type="entry name" value="DHFR_dom"/>
</dbReference>
<dbReference type="PRINTS" id="PR00070">
    <property type="entry name" value="DHFR"/>
</dbReference>
<dbReference type="Gene3D" id="3.40.430.10">
    <property type="entry name" value="Dihydrofolate Reductase, subunit A"/>
    <property type="match status" value="1"/>
</dbReference>
<dbReference type="KEGG" id="bqu:BQ08620"/>
<dbReference type="GO" id="GO:0005829">
    <property type="term" value="C:cytosol"/>
    <property type="evidence" value="ECO:0007669"/>
    <property type="project" value="TreeGrafter"/>
</dbReference>
<dbReference type="CDD" id="cd00209">
    <property type="entry name" value="DHFR"/>
    <property type="match status" value="1"/>
</dbReference>
<dbReference type="OrthoDB" id="9804315at2"/>
<dbReference type="GO" id="GO:0006730">
    <property type="term" value="P:one-carbon metabolic process"/>
    <property type="evidence" value="ECO:0007669"/>
    <property type="project" value="UniProtKB-KW"/>
</dbReference>
<dbReference type="HOGENOM" id="CLU_043966_5_1_5"/>
<dbReference type="RefSeq" id="WP_011179582.1">
    <property type="nucleotide sequence ID" value="NC_005955.1"/>
</dbReference>
<dbReference type="PANTHER" id="PTHR48069:SF3">
    <property type="entry name" value="DIHYDROFOLATE REDUCTASE"/>
    <property type="match status" value="1"/>
</dbReference>
<evidence type="ECO:0000256" key="3">
    <source>
        <dbReference type="ARBA" id="ARBA00012856"/>
    </source>
</evidence>